<feature type="transmembrane region" description="Helical" evidence="1">
    <location>
        <begin position="6"/>
        <end position="24"/>
    </location>
</feature>
<dbReference type="NCBIfam" id="TIGR02226">
    <property type="entry name" value="two_anch"/>
    <property type="match status" value="1"/>
</dbReference>
<comment type="caution">
    <text evidence="3">The sequence shown here is derived from an EMBL/GenBank/DDBJ whole genome shotgun (WGS) entry which is preliminary data.</text>
</comment>
<dbReference type="InterPro" id="IPR011933">
    <property type="entry name" value="Double_TM_dom"/>
</dbReference>
<dbReference type="Pfam" id="PF07584">
    <property type="entry name" value="BatA"/>
    <property type="match status" value="1"/>
</dbReference>
<feature type="domain" description="Aerotolerance regulator N-terminal" evidence="2">
    <location>
        <begin position="1"/>
        <end position="76"/>
    </location>
</feature>
<evidence type="ECO:0000256" key="1">
    <source>
        <dbReference type="SAM" id="Phobius"/>
    </source>
</evidence>
<accession>A0ABW5X9F9</accession>
<proteinExistence type="predicted"/>
<evidence type="ECO:0000313" key="3">
    <source>
        <dbReference type="EMBL" id="MFD2835203.1"/>
    </source>
</evidence>
<keyword evidence="1" id="KW-1133">Transmembrane helix</keyword>
<evidence type="ECO:0000259" key="2">
    <source>
        <dbReference type="Pfam" id="PF07584"/>
    </source>
</evidence>
<name>A0ABW5X9F9_9FLAO</name>
<protein>
    <submittedName>
        <fullName evidence="3">BatA domain-containing protein</fullName>
    </submittedName>
</protein>
<organism evidence="3 4">
    <name type="scientific">Christiangramia antarctica</name>
    <dbReference type="NCBI Taxonomy" id="2058158"/>
    <lineage>
        <taxon>Bacteria</taxon>
        <taxon>Pseudomonadati</taxon>
        <taxon>Bacteroidota</taxon>
        <taxon>Flavobacteriia</taxon>
        <taxon>Flavobacteriales</taxon>
        <taxon>Flavobacteriaceae</taxon>
        <taxon>Christiangramia</taxon>
    </lineage>
</organism>
<dbReference type="RefSeq" id="WP_251742378.1">
    <property type="nucleotide sequence ID" value="NZ_JBHUOJ010000038.1"/>
</dbReference>
<feature type="transmembrane region" description="Helical" evidence="1">
    <location>
        <begin position="56"/>
        <end position="78"/>
    </location>
</feature>
<dbReference type="EMBL" id="JBHUOJ010000038">
    <property type="protein sequence ID" value="MFD2835203.1"/>
    <property type="molecule type" value="Genomic_DNA"/>
</dbReference>
<dbReference type="PANTHER" id="PTHR37464">
    <property type="entry name" value="BLL2463 PROTEIN"/>
    <property type="match status" value="1"/>
</dbReference>
<gene>
    <name evidence="3" type="ORF">ACFSYS_18070</name>
</gene>
<evidence type="ECO:0000313" key="4">
    <source>
        <dbReference type="Proteomes" id="UP001597438"/>
    </source>
</evidence>
<dbReference type="InterPro" id="IPR024163">
    <property type="entry name" value="Aerotolerance_reg_N"/>
</dbReference>
<sequence>MQFQHPELLYALILLVIPLIVHLFRLRKFQKEDFTNVKFLKQAIQETRKSAKLKKFLILCTRLLLLACLILAFAQPFIPSKKISKEDSKVLIYLDNSLSMQARINGSSLLASAVNDLYENLNNERTYSLITNSREFYEVSGSELKQEIQNIDFTSEKIDFSGLNLKAGSFFRNSTFKNELVIISDFQSNLSEVKNDSLERNFVITNILLKNANRNNIKIDSVYLENIDPENFNLSVKISANYEASPTSVSVYDGEQLLGRNSANFETGEQQLLNFRLNQDSITNGIVELEDSNIAYDNKIFFSLTRKSPVQIGIIGDAPSNYLNRIFTKPEFDIKSYSPNQIDFDVFSNANLLILNEAKNISASLKTNIENTISNGASLIFIPASTSENSNNFGFNFGNKASGQKLITTINYESPLLRDIFDEQTQNFEYPSVQENLQLRGGRSILQFSDNASFLSARDNVYAFSAPINSNNSNFQNCPLIVPIFYKIGLEALAQPKIYYSLGIENTIDVPVKINNDEVLEISNGEENLIPQQRNYNHKVQISTEQLNLKPGTYKVLQKDLPVGRISMNYDRTESELPYLDMSEFNSTKIHETVDDYFSKMKADTEITSLWKWFVIFALIFLGIETLLLKFFK</sequence>
<dbReference type="PANTHER" id="PTHR37464:SF1">
    <property type="entry name" value="BLL2463 PROTEIN"/>
    <property type="match status" value="1"/>
</dbReference>
<keyword evidence="1" id="KW-0812">Transmembrane</keyword>
<keyword evidence="1" id="KW-0472">Membrane</keyword>
<dbReference type="Proteomes" id="UP001597438">
    <property type="component" value="Unassembled WGS sequence"/>
</dbReference>
<keyword evidence="4" id="KW-1185">Reference proteome</keyword>
<feature type="transmembrane region" description="Helical" evidence="1">
    <location>
        <begin position="610"/>
        <end position="632"/>
    </location>
</feature>
<reference evidence="4" key="1">
    <citation type="journal article" date="2019" name="Int. J. Syst. Evol. Microbiol.">
        <title>The Global Catalogue of Microorganisms (GCM) 10K type strain sequencing project: providing services to taxonomists for standard genome sequencing and annotation.</title>
        <authorList>
            <consortium name="The Broad Institute Genomics Platform"/>
            <consortium name="The Broad Institute Genome Sequencing Center for Infectious Disease"/>
            <person name="Wu L."/>
            <person name="Ma J."/>
        </authorList>
    </citation>
    <scope>NUCLEOTIDE SEQUENCE [LARGE SCALE GENOMIC DNA]</scope>
    <source>
        <strain evidence="4">KCTC 52925</strain>
    </source>
</reference>